<dbReference type="RefSeq" id="WP_078760729.1">
    <property type="nucleotide sequence ID" value="NZ_FUWS01000003.1"/>
</dbReference>
<evidence type="ECO:0000313" key="1">
    <source>
        <dbReference type="EMBL" id="SJZ75627.1"/>
    </source>
</evidence>
<dbReference type="SUPFAM" id="SSF56112">
    <property type="entry name" value="Protein kinase-like (PK-like)"/>
    <property type="match status" value="1"/>
</dbReference>
<name>A0A1T4N985_9ACTN</name>
<keyword evidence="1" id="KW-0436">Ligase</keyword>
<reference evidence="1 2" key="1">
    <citation type="submission" date="2017-02" db="EMBL/GenBank/DDBJ databases">
        <authorList>
            <person name="Peterson S.W."/>
        </authorList>
    </citation>
    <scope>NUCLEOTIDE SEQUENCE [LARGE SCALE GENOMIC DNA]</scope>
    <source>
        <strain evidence="1 2">DSM 45154</strain>
    </source>
</reference>
<protein>
    <submittedName>
        <fullName evidence="1">Phosphopantothenoylcysteine decarboxylase / phosphopantothenate--cysteine ligase</fullName>
    </submittedName>
</protein>
<dbReference type="OrthoDB" id="3543178at2"/>
<keyword evidence="2" id="KW-1185">Reference proteome</keyword>
<accession>A0A1T4N985</accession>
<dbReference type="AlphaFoldDB" id="A0A1T4N985"/>
<dbReference type="GO" id="GO:0016874">
    <property type="term" value="F:ligase activity"/>
    <property type="evidence" value="ECO:0007669"/>
    <property type="project" value="UniProtKB-KW"/>
</dbReference>
<dbReference type="EMBL" id="FUWS01000003">
    <property type="protein sequence ID" value="SJZ75627.1"/>
    <property type="molecule type" value="Genomic_DNA"/>
</dbReference>
<dbReference type="Proteomes" id="UP000190637">
    <property type="component" value="Unassembled WGS sequence"/>
</dbReference>
<evidence type="ECO:0000313" key="2">
    <source>
        <dbReference type="Proteomes" id="UP000190637"/>
    </source>
</evidence>
<gene>
    <name evidence="1" type="ORF">SAMN02745673_01333</name>
</gene>
<sequence length="299" mass="31941">MTTRPAASSADTRPRLVFGTGLLRTSISPAGAGFLWRRSPGPLADSAFTPIDPVLRSLVEAATAGNSVAVSVGRAEGPSRSYRTEGVESLAGRLLRAGPDTDLVPLFRGVGHALRAVHSVTPPADHPLPRIPRGMARLDTWLSRRPVHGFAGEAAALVHDRIGAERWSRLCAWNEQALHDPDRVVAHGAPSLGALVPGVSAPAVLLSGEDLCLAPWTFDLGWVTGELIEIKWQIGGAAPAWQALLDALYEGYGRTPESAWNRLAALRLALHLHDFTAYVGGTPPEVQRYADFLGFLIDL</sequence>
<organism evidence="1 2">
    <name type="scientific">Marinactinospora thermotolerans DSM 45154</name>
    <dbReference type="NCBI Taxonomy" id="1122192"/>
    <lineage>
        <taxon>Bacteria</taxon>
        <taxon>Bacillati</taxon>
        <taxon>Actinomycetota</taxon>
        <taxon>Actinomycetes</taxon>
        <taxon>Streptosporangiales</taxon>
        <taxon>Nocardiopsidaceae</taxon>
        <taxon>Marinactinospora</taxon>
    </lineage>
</organism>
<proteinExistence type="predicted"/>
<dbReference type="InterPro" id="IPR011009">
    <property type="entry name" value="Kinase-like_dom_sf"/>
</dbReference>
<dbReference type="STRING" id="1122192.SAMN02745673_01333"/>